<evidence type="ECO:0000256" key="3">
    <source>
        <dbReference type="ARBA" id="ARBA00005286"/>
    </source>
</evidence>
<keyword evidence="7 11" id="KW-0479">Metal-binding</keyword>
<protein>
    <recommendedName>
        <fullName evidence="4">inositol oxygenase</fullName>
        <ecNumber evidence="4">1.13.99.1</ecNumber>
    </recommendedName>
</protein>
<keyword evidence="6" id="KW-0060">Ascorbate biosynthesis</keyword>
<feature type="binding site" evidence="10">
    <location>
        <position position="123"/>
    </location>
    <ligand>
        <name>substrate</name>
    </ligand>
</feature>
<accession>A0AAV6MTV6</accession>
<dbReference type="InterPro" id="IPR007828">
    <property type="entry name" value="Inositol_oxygenase"/>
</dbReference>
<dbReference type="GO" id="GO:0019310">
    <property type="term" value="P:inositol catabolic process"/>
    <property type="evidence" value="ECO:0007669"/>
    <property type="project" value="InterPro"/>
</dbReference>
<dbReference type="Pfam" id="PF05153">
    <property type="entry name" value="MIOX"/>
    <property type="match status" value="1"/>
</dbReference>
<dbReference type="Pfam" id="PF26010">
    <property type="entry name" value="DUF8003"/>
    <property type="match status" value="1"/>
</dbReference>
<feature type="transmembrane region" description="Helical" evidence="13">
    <location>
        <begin position="1258"/>
        <end position="1276"/>
    </location>
</feature>
<comment type="cofactor">
    <cofactor evidence="11">
        <name>Fe cation</name>
        <dbReference type="ChEBI" id="CHEBI:24875"/>
    </cofactor>
    <text evidence="11">Binds 2 iron ions per subunit.</text>
</comment>
<feature type="non-terminal residue" evidence="15">
    <location>
        <position position="1"/>
    </location>
</feature>
<evidence type="ECO:0000256" key="2">
    <source>
        <dbReference type="ARBA" id="ARBA00005167"/>
    </source>
</evidence>
<sequence>MTIVLAQPECGSEVVDQKPKSPSENAFLAPEINSFGHSFRNYDAESERQKSVKRMREEYGKLEKVEMSIWECCELLNEVVDDSDPDLDEPQIQHLLQTAEAIRKDYPNEDWLHLTALIHDLGKVLLLPRFGALPQWAVVGDTHPLGCAFDKSIVHHKYFKDNVDNNNPAYNTKYGVYSHGCGLDNVVISWGHDDYMYLVAKENGTTLPPAGLFIVRYHSFYPLHKEGAYEYLMNEEDVENLKWLKIFNKYDLYSKSKVLIDVETVKPYYQSLIDKYFPSKLKCDEFSIISYDGDLFHGDYAPPSPPPPAPFPHPPSFSCETDLNGFGSLNTICQLNSSLTFRDDVYIEGNGSLYILPGVILSCPVLGCTIQINMTREFTLGPNSLIVAGALRIDAQNVSLVDGSMINVTALAGDPPAKTSGTPSGFQGAGGGHGGRGASCVTDNTKLPDDVWGGDTYAWSSLDEPWSFGSKGGTTSKGESYGGEGGGRIWLEIKGSIEVSGRLYADGGNGGIKGGGGSGGSIYIKAHRMTGSGRLSTIGGNGFAGGGGGRISLNVFSRHDNTEFFAHGGRSYGCSENAGAAGTYYDAVPRSLIVSNGNLSTQTDTLLLTFPKQPLWTNVYIQNHAKALVPLFWSRVQVQGQIHLSVGAVLSFGLAHYASSEFELIAEELLMSNSVIKIYGALRMFVKMHLMWNSKIHINGGDNDIVATSLLEASNLLVLRESSSIHSNANLGVHGQGYLNLTGPGNVIEAQRLILSLFFSIYVGPKSFLRGPLDDSNANKTRPQLYCELSDCPAELLHPPEDCNVNSTLPFTLQICRVEDLTVEGTVTGSVIHFHWVRDIFVHLSGAISASGLGCTDGVGRGRIFENGLGAGGGHGGKGGDGYYNGTFIDGGVAYGDPDLPCELGSGSGNGSLAGETAGGGIIVMGSLEHSVVSLSLNGSLKADGETFGRDVGGQVDAKVLNVGPGGGSGGTILLFVQTVSLGESSVISAVGGQGSSNGGGGGGGGRVHFHWSDIPVGDAYQPIAVAKGNIYTGGGVGSYHGSDGENGTITGKACPRGLYGIFCEECPLGTFKNATGSDRALCTKCPTHELPNRGIYVSVRGGVAERPCPYKCISDRYHMPQCYTALEELVYAFGGPWLFCLILVGLLILLALVLSVARMKYVGGEELPATVPVRQGSRIDYSFPFLESLNEVLETNRTEESKSHVHRMYFMGPNTFSEPWHLSHSPPEQVAEIVFEDAFNRFVDEINDLATYQWWEGSIYSILSILSYPLAWSWLQHCRKKKVQRLREYVRSEYDHSCLRSCRSRALYEGLKVTATPDLMLAYVDFFLGGDEKRVDLPRLQQRLPVSVIFGGDGSYMAPFTLHSDNILTSLMGQSIPPTIWYRLVAGLNAQLRLVRCGHLKKTFDHVVGWLETHANPTLCAYSVRVDLAWFQPTASGYCQFGLLLSALENDNVLPYAEGQRKLLLSERQSCSPRRMDKKPFDQLKITEQKMVQKRILGGIIQAKSLKALKEKRDISYPLSFTIYNTKPVGHQDLVGLVISMILLGDFSLVLLTLLQMYSISLLYFFLVLFVLPLGLLSPFPAGINALFSHGPRRSAGLARVYGLWNITSMINVVVAFVCGLINYLYRSNRKNPSFQTWNFSMDDSEWWMLPAGLALCKIIQARLVDWHVANQEIQDFSLYSNDPDAFWQT</sequence>
<dbReference type="GO" id="GO:0005737">
    <property type="term" value="C:cytoplasm"/>
    <property type="evidence" value="ECO:0007669"/>
    <property type="project" value="UniProtKB-SubCell"/>
</dbReference>
<evidence type="ECO:0000256" key="10">
    <source>
        <dbReference type="PIRSR" id="PIRSR607828-1"/>
    </source>
</evidence>
<feature type="binding site" evidence="11">
    <location>
        <position position="94"/>
    </location>
    <ligand>
        <name>Fe cation</name>
        <dbReference type="ChEBI" id="CHEBI:24875"/>
        <label>1</label>
    </ligand>
</feature>
<keyword evidence="16" id="KW-1185">Reference proteome</keyword>
<evidence type="ECO:0000256" key="7">
    <source>
        <dbReference type="ARBA" id="ARBA00022723"/>
    </source>
</evidence>
<evidence type="ECO:0000256" key="9">
    <source>
        <dbReference type="ARBA" id="ARBA00023004"/>
    </source>
</evidence>
<feature type="binding site" evidence="11">
    <location>
        <position position="218"/>
    </location>
    <ligand>
        <name>Fe cation</name>
        <dbReference type="ChEBI" id="CHEBI:24875"/>
        <label>1</label>
    </ligand>
</feature>
<comment type="subcellular location">
    <subcellularLocation>
        <location evidence="1">Cytoplasm</location>
    </subcellularLocation>
</comment>
<feature type="binding site" evidence="11">
    <location>
        <position position="192"/>
    </location>
    <ligand>
        <name>Fe cation</name>
        <dbReference type="ChEBI" id="CHEBI:24875"/>
        <label>1</label>
    </ligand>
</feature>
<keyword evidence="13" id="KW-1133">Transmembrane helix</keyword>
<name>A0AAV6MTV6_9ROSI</name>
<feature type="domain" description="DUF8003" evidence="14">
    <location>
        <begin position="1050"/>
        <end position="1124"/>
    </location>
</feature>
<feature type="binding site" evidence="10">
    <location>
        <begin position="218"/>
        <end position="219"/>
    </location>
    <ligand>
        <name>substrate</name>
    </ligand>
</feature>
<evidence type="ECO:0000256" key="1">
    <source>
        <dbReference type="ARBA" id="ARBA00004496"/>
    </source>
</evidence>
<comment type="pathway">
    <text evidence="2">Polyol metabolism; myo-inositol degradation into D-glucuronate; D-glucuronate from myo-inositol: step 1/1.</text>
</comment>
<dbReference type="PANTHER" id="PTHR31513">
    <property type="entry name" value="EPHRIN TYPE-B RECEPTOR"/>
    <property type="match status" value="1"/>
</dbReference>
<evidence type="ECO:0000256" key="6">
    <source>
        <dbReference type="ARBA" id="ARBA00022644"/>
    </source>
</evidence>
<feature type="transmembrane region" description="Helical" evidence="13">
    <location>
        <begin position="1563"/>
        <end position="1585"/>
    </location>
</feature>
<feature type="binding site" evidence="10">
    <location>
        <position position="40"/>
    </location>
    <ligand>
        <name>substrate</name>
    </ligand>
</feature>
<dbReference type="InterPro" id="IPR058316">
    <property type="entry name" value="DUF8003"/>
</dbReference>
<feature type="transmembrane region" description="Helical" evidence="13">
    <location>
        <begin position="1130"/>
        <end position="1155"/>
    </location>
</feature>
<evidence type="ECO:0000256" key="11">
    <source>
        <dbReference type="PIRSR" id="PIRSR607828-2"/>
    </source>
</evidence>
<feature type="transmembrane region" description="Helical" evidence="13">
    <location>
        <begin position="1605"/>
        <end position="1627"/>
    </location>
</feature>
<evidence type="ECO:0000256" key="5">
    <source>
        <dbReference type="ARBA" id="ARBA00022490"/>
    </source>
</evidence>
<dbReference type="EMBL" id="JAGKQH010000012">
    <property type="protein sequence ID" value="KAG6586462.1"/>
    <property type="molecule type" value="Genomic_DNA"/>
</dbReference>
<dbReference type="SMART" id="SM01411">
    <property type="entry name" value="Ephrin_rec_like"/>
    <property type="match status" value="1"/>
</dbReference>
<feature type="binding site" evidence="11">
    <location>
        <position position="251"/>
    </location>
    <ligand>
        <name>Fe cation</name>
        <dbReference type="ChEBI" id="CHEBI:24875"/>
        <label>1</label>
    </ligand>
</feature>
<comment type="caution">
    <text evidence="15">The sequence shown here is derived from an EMBL/GenBank/DDBJ whole genome shotgun (WGS) entry which is preliminary data.</text>
</comment>
<keyword evidence="9 11" id="KW-0408">Iron</keyword>
<evidence type="ECO:0000256" key="8">
    <source>
        <dbReference type="ARBA" id="ARBA00023002"/>
    </source>
</evidence>
<gene>
    <name evidence="15" type="primary">MIOX2</name>
    <name evidence="15" type="ORF">SDJN03_19195</name>
</gene>
<feature type="binding site" evidence="10">
    <location>
        <begin position="140"/>
        <end position="141"/>
    </location>
    <ligand>
        <name>substrate</name>
    </ligand>
</feature>
<dbReference type="GO" id="GO:0050113">
    <property type="term" value="F:inositol oxygenase activity"/>
    <property type="evidence" value="ECO:0007669"/>
    <property type="project" value="UniProtKB-EC"/>
</dbReference>
<reference evidence="15 16" key="1">
    <citation type="journal article" date="2021" name="Hortic Res">
        <title>The domestication of Cucurbita argyrosperma as revealed by the genome of its wild relative.</title>
        <authorList>
            <person name="Barrera-Redondo J."/>
            <person name="Sanchez-de la Vega G."/>
            <person name="Aguirre-Liguori J.A."/>
            <person name="Castellanos-Morales G."/>
            <person name="Gutierrez-Guerrero Y.T."/>
            <person name="Aguirre-Dugua X."/>
            <person name="Aguirre-Planter E."/>
            <person name="Tenaillon M.I."/>
            <person name="Lira-Saade R."/>
            <person name="Eguiarte L.E."/>
        </authorList>
    </citation>
    <scope>NUCLEOTIDE SEQUENCE [LARGE SCALE GENOMIC DNA]</scope>
    <source>
        <strain evidence="15">JBR-2021</strain>
    </source>
</reference>
<feature type="binding site" evidence="10">
    <location>
        <begin position="81"/>
        <end position="83"/>
    </location>
    <ligand>
        <name>substrate</name>
    </ligand>
</feature>
<evidence type="ECO:0000259" key="14">
    <source>
        <dbReference type="Pfam" id="PF26010"/>
    </source>
</evidence>
<evidence type="ECO:0000313" key="15">
    <source>
        <dbReference type="EMBL" id="KAG6586462.1"/>
    </source>
</evidence>
<feature type="binding site" evidence="11">
    <location>
        <position position="119"/>
    </location>
    <ligand>
        <name>Fe cation</name>
        <dbReference type="ChEBI" id="CHEBI:24875"/>
        <label>1</label>
    </ligand>
</feature>
<organism evidence="15 16">
    <name type="scientific">Cucurbita argyrosperma subsp. sororia</name>
    <dbReference type="NCBI Taxonomy" id="37648"/>
    <lineage>
        <taxon>Eukaryota</taxon>
        <taxon>Viridiplantae</taxon>
        <taxon>Streptophyta</taxon>
        <taxon>Embryophyta</taxon>
        <taxon>Tracheophyta</taxon>
        <taxon>Spermatophyta</taxon>
        <taxon>Magnoliopsida</taxon>
        <taxon>eudicotyledons</taxon>
        <taxon>Gunneridae</taxon>
        <taxon>Pentapetalae</taxon>
        <taxon>rosids</taxon>
        <taxon>fabids</taxon>
        <taxon>Cucurbitales</taxon>
        <taxon>Cucurbitaceae</taxon>
        <taxon>Cucurbiteae</taxon>
        <taxon>Cucurbita</taxon>
    </lineage>
</organism>
<evidence type="ECO:0000313" key="16">
    <source>
        <dbReference type="Proteomes" id="UP000685013"/>
    </source>
</evidence>
<evidence type="ECO:0000256" key="4">
    <source>
        <dbReference type="ARBA" id="ARBA00011919"/>
    </source>
</evidence>
<feature type="transmembrane region" description="Helical" evidence="13">
    <location>
        <begin position="1535"/>
        <end position="1556"/>
    </location>
</feature>
<evidence type="ECO:0000256" key="13">
    <source>
        <dbReference type="SAM" id="Phobius"/>
    </source>
</evidence>
<evidence type="ECO:0000256" key="12">
    <source>
        <dbReference type="SAM" id="MobiDB-lite"/>
    </source>
</evidence>
<keyword evidence="5" id="KW-0963">Cytoplasm</keyword>
<feature type="binding site" evidence="11">
    <location>
        <position position="120"/>
    </location>
    <ligand>
        <name>Fe cation</name>
        <dbReference type="ChEBI" id="CHEBI:24875"/>
        <label>1</label>
    </ligand>
</feature>
<dbReference type="Proteomes" id="UP000685013">
    <property type="component" value="Chromosome 12"/>
</dbReference>
<dbReference type="EC" id="1.13.99.1" evidence="4"/>
<dbReference type="GO" id="GO:0005506">
    <property type="term" value="F:iron ion binding"/>
    <property type="evidence" value="ECO:0007669"/>
    <property type="project" value="InterPro"/>
</dbReference>
<proteinExistence type="inferred from homology"/>
<keyword evidence="8" id="KW-0560">Oxidoreductase</keyword>
<feature type="region of interest" description="Disordered" evidence="12">
    <location>
        <begin position="416"/>
        <end position="439"/>
    </location>
</feature>
<feature type="compositionally biased region" description="Gly residues" evidence="12">
    <location>
        <begin position="427"/>
        <end position="437"/>
    </location>
</feature>
<dbReference type="PANTHER" id="PTHR31513:SF10">
    <property type="entry name" value="TYROSINE-PROTEIN KINASE EPHRIN TYPE A_B RECEPTOR-LIKE DOMAIN-CONTAINING PROTEIN"/>
    <property type="match status" value="1"/>
</dbReference>
<keyword evidence="13" id="KW-0472">Membrane</keyword>
<comment type="similarity">
    <text evidence="3">Belongs to the myo-inositol oxygenase family.</text>
</comment>
<keyword evidence="13" id="KW-0812">Transmembrane</keyword>
<dbReference type="GO" id="GO:0019853">
    <property type="term" value="P:L-ascorbic acid biosynthetic process"/>
    <property type="evidence" value="ECO:0007669"/>
    <property type="project" value="UniProtKB-KW"/>
</dbReference>